<dbReference type="InterPro" id="IPR006342">
    <property type="entry name" value="FkbM_mtfrase"/>
</dbReference>
<reference evidence="2" key="1">
    <citation type="submission" date="2018-06" db="EMBL/GenBank/DDBJ databases">
        <authorList>
            <person name="Zhirakovskaya E."/>
        </authorList>
    </citation>
    <scope>NUCLEOTIDE SEQUENCE</scope>
</reference>
<organism evidence="2">
    <name type="scientific">hydrothermal vent metagenome</name>
    <dbReference type="NCBI Taxonomy" id="652676"/>
    <lineage>
        <taxon>unclassified sequences</taxon>
        <taxon>metagenomes</taxon>
        <taxon>ecological metagenomes</taxon>
    </lineage>
</organism>
<protein>
    <recommendedName>
        <fullName evidence="1">Methyltransferase FkbM domain-containing protein</fullName>
    </recommendedName>
</protein>
<gene>
    <name evidence="2" type="ORF">MNBD_GAMMA09-576</name>
</gene>
<evidence type="ECO:0000313" key="2">
    <source>
        <dbReference type="EMBL" id="VAW63015.1"/>
    </source>
</evidence>
<dbReference type="AlphaFoldDB" id="A0A3B0X3Z4"/>
<dbReference type="InterPro" id="IPR029063">
    <property type="entry name" value="SAM-dependent_MTases_sf"/>
</dbReference>
<evidence type="ECO:0000259" key="1">
    <source>
        <dbReference type="Pfam" id="PF05050"/>
    </source>
</evidence>
<sequence>MQVNNMLKRFRRELYKTLSMFCLKSAKTDYFGLNLKVPLIHGLGYGFLVPDDKWMSDCLSVFLKLKQGAVIDVGTNIGLYLVKLKSINTDRDYVGFEPNAACNNYTTELIRINNFKNVNVMPFALSNKREIRTFYIRRKADKMGSLNEYARYGEKGKFSYDVFTFPADEFIEILSFNEICSIKIDVEGSELEVLEGLAGSIKKYSPFIYCEIWQLPDISHPTYDIKLERLKKIFNLVNKLNYNILGVPVKNNSEIDILDSIEKFTTKYRRDYILVHDSEVEPLRRALTSL</sequence>
<dbReference type="PANTHER" id="PTHR34203:SF15">
    <property type="entry name" value="SLL1173 PROTEIN"/>
    <property type="match status" value="1"/>
</dbReference>
<name>A0A3B0X3Z4_9ZZZZ</name>
<dbReference type="SUPFAM" id="SSF53335">
    <property type="entry name" value="S-adenosyl-L-methionine-dependent methyltransferases"/>
    <property type="match status" value="1"/>
</dbReference>
<dbReference type="NCBIfam" id="TIGR01444">
    <property type="entry name" value="fkbM_fam"/>
    <property type="match status" value="1"/>
</dbReference>
<feature type="domain" description="Methyltransferase FkbM" evidence="1">
    <location>
        <begin position="72"/>
        <end position="215"/>
    </location>
</feature>
<dbReference type="Gene3D" id="3.40.50.150">
    <property type="entry name" value="Vaccinia Virus protein VP39"/>
    <property type="match status" value="1"/>
</dbReference>
<dbReference type="Pfam" id="PF05050">
    <property type="entry name" value="Methyltransf_21"/>
    <property type="match status" value="1"/>
</dbReference>
<dbReference type="PANTHER" id="PTHR34203">
    <property type="entry name" value="METHYLTRANSFERASE, FKBM FAMILY PROTEIN"/>
    <property type="match status" value="1"/>
</dbReference>
<proteinExistence type="predicted"/>
<dbReference type="EMBL" id="UOFI01000036">
    <property type="protein sequence ID" value="VAW63015.1"/>
    <property type="molecule type" value="Genomic_DNA"/>
</dbReference>
<accession>A0A3B0X3Z4</accession>
<dbReference type="InterPro" id="IPR052514">
    <property type="entry name" value="SAM-dependent_MTase"/>
</dbReference>